<dbReference type="OrthoDB" id="1073749at2"/>
<gene>
    <name evidence="1" type="ORF">AOB46_15620</name>
</gene>
<comment type="caution">
    <text evidence="1">The sequence shown here is derived from an EMBL/GenBank/DDBJ whole genome shotgun (WGS) entry which is preliminary data.</text>
</comment>
<dbReference type="NCBIfam" id="TIGR04193">
    <property type="entry name" value="SPASM_w_grasp"/>
    <property type="match status" value="1"/>
</dbReference>
<accession>A0A0N1KSD5</accession>
<dbReference type="RefSeq" id="WP_062701036.1">
    <property type="nucleotide sequence ID" value="NZ_LJOD01000011.1"/>
</dbReference>
<sequence length="355" mass="41426">MTYFNLFSNILVTKGVNRILISDLQRNNSELYPIELYEIIEQLKIHSIENMIQDYAEESQPIVHEYIDVLLEQEYGFLTNGNRNTNFLPLSHQFQNPVEISNIFMEINDASVLHKIKQSIDNLGVKHLNIYCKKELSLTDFQDIDAIFTESVVNSIQIFSPFSSCIDQNSLNILNDTTSRISNLVFYKCRKPHPRTKHQFRFTVNFIQEELEISSCGKVDLKYFNTNQRKVLEAINHNSCLHKKIGIDIEGNIKNCPLMPEVYGNIYQSSLEEALLKPGFKKYWNLTKDHIEVCKDCEFRNVCTDCRAYTERTHTDNQGLDSSKPLKCGYDPYTGKWEEWSKNPLKQKAINHYRL</sequence>
<dbReference type="InterPro" id="IPR013785">
    <property type="entry name" value="Aldolase_TIM"/>
</dbReference>
<dbReference type="EMBL" id="LJOD01000011">
    <property type="protein sequence ID" value="KPE50179.1"/>
    <property type="molecule type" value="Genomic_DNA"/>
</dbReference>
<evidence type="ECO:0000313" key="1">
    <source>
        <dbReference type="EMBL" id="KPE50179.1"/>
    </source>
</evidence>
<dbReference type="AlphaFoldDB" id="A0A0N1KSD5"/>
<name>A0A0N1KSD5_CHRID</name>
<dbReference type="SUPFAM" id="SSF102114">
    <property type="entry name" value="Radical SAM enzymes"/>
    <property type="match status" value="1"/>
</dbReference>
<dbReference type="InterPro" id="IPR026497">
    <property type="entry name" value="GRASP-with-SPASM"/>
</dbReference>
<protein>
    <submittedName>
        <fullName evidence="1">Radical SAM protein</fullName>
    </submittedName>
</protein>
<dbReference type="Proteomes" id="UP000037953">
    <property type="component" value="Unassembled WGS sequence"/>
</dbReference>
<evidence type="ECO:0000313" key="2">
    <source>
        <dbReference type="Proteomes" id="UP000037953"/>
    </source>
</evidence>
<dbReference type="PATRIC" id="fig|253.9.peg.1060"/>
<dbReference type="NCBIfam" id="TIGR04085">
    <property type="entry name" value="rSAM_more_4Fe4S"/>
    <property type="match status" value="1"/>
</dbReference>
<dbReference type="InterPro" id="IPR023885">
    <property type="entry name" value="4Fe4S-binding_SPASM_dom"/>
</dbReference>
<organism evidence="1 2">
    <name type="scientific">Chryseobacterium indologenes</name>
    <name type="common">Flavobacterium indologenes</name>
    <dbReference type="NCBI Taxonomy" id="253"/>
    <lineage>
        <taxon>Bacteria</taxon>
        <taxon>Pseudomonadati</taxon>
        <taxon>Bacteroidota</taxon>
        <taxon>Flavobacteriia</taxon>
        <taxon>Flavobacteriales</taxon>
        <taxon>Weeksellaceae</taxon>
        <taxon>Chryseobacterium group</taxon>
        <taxon>Chryseobacterium</taxon>
    </lineage>
</organism>
<proteinExistence type="predicted"/>
<dbReference type="Gene3D" id="3.20.20.70">
    <property type="entry name" value="Aldolase class I"/>
    <property type="match status" value="1"/>
</dbReference>
<reference evidence="2" key="2">
    <citation type="submission" date="2015-09" db="EMBL/GenBank/DDBJ databases">
        <title>Draft genome sequence of a multidrug-resistant Chryseobacterium indologenes isolate from Malaysia.</title>
        <authorList>
            <person name="Yu C.Y."/>
            <person name="Ang G.Y."/>
            <person name="Chan K.-G."/>
        </authorList>
    </citation>
    <scope>NUCLEOTIDE SEQUENCE [LARGE SCALE GENOMIC DNA]</scope>
    <source>
        <strain evidence="2">CI_885</strain>
    </source>
</reference>
<dbReference type="InterPro" id="IPR058240">
    <property type="entry name" value="rSAM_sf"/>
</dbReference>
<reference evidence="1 2" key="1">
    <citation type="journal article" date="2015" name="Genom Data">
        <title>Draft genome sequence of a multidrug-resistant Chryseobacterium indologenes isolate from Malaysia.</title>
        <authorList>
            <person name="Yu C.Y."/>
            <person name="Ang G.Y."/>
            <person name="Cheng H.J."/>
            <person name="Cheong Y.M."/>
            <person name="Yin W.F."/>
            <person name="Chan K.G."/>
        </authorList>
    </citation>
    <scope>NUCLEOTIDE SEQUENCE [LARGE SCALE GENOMIC DNA]</scope>
    <source>
        <strain evidence="1 2">CI_885</strain>
    </source>
</reference>